<comment type="subcellular location">
    <subcellularLocation>
        <location evidence="1">Endomembrane system</location>
        <topology evidence="1">Multi-pass membrane protein</topology>
    </subcellularLocation>
    <subcellularLocation>
        <location evidence="10">Membrane</location>
        <topology evidence="10">Multi-pass membrane protein</topology>
    </subcellularLocation>
</comment>
<evidence type="ECO:0000256" key="1">
    <source>
        <dbReference type="ARBA" id="ARBA00004127"/>
    </source>
</evidence>
<dbReference type="SUPFAM" id="SSF48652">
    <property type="entry name" value="Tetraspanin"/>
    <property type="match status" value="1"/>
</dbReference>
<evidence type="ECO:0000256" key="2">
    <source>
        <dbReference type="ARBA" id="ARBA00006840"/>
    </source>
</evidence>
<evidence type="ECO:0000256" key="6">
    <source>
        <dbReference type="ARBA" id="ARBA00023180"/>
    </source>
</evidence>
<evidence type="ECO:0000313" key="11">
    <source>
        <dbReference type="EMBL" id="ACO09943.1"/>
    </source>
</evidence>
<keyword evidence="3 10" id="KW-0812">Transmembrane</keyword>
<comment type="function">
    <text evidence="8">Structural component of specialized membrane microdomains known as tetraspanin-enriched microdomains (TERMs), which act as platforms for receptor clustering and signaling. Participates thereby in diverse biological functions such as cell signal transduction, adhesion, migration and protein trafficking. Regulates neuronal differentiation in response to NGF by facilitating NGF-mediated activation of NTRK1/TRKA receptor tyrosine kinase and subsequent downstream signaling pathways. Plays a role in the inhibition of TNFalpha-induced apoptosis. Mechanistically, inhibits the NF-kappa-B signaling pathway by blocking phosphorylation of CHUK. Also promotes the stability of the thiamine transporter 1/SLC19A2 in intestinal epithelial cells leading to an increase of thiamine uptake process.</text>
</comment>
<accession>C1BLP0</accession>
<dbReference type="Pfam" id="PF00335">
    <property type="entry name" value="Tetraspanin"/>
    <property type="match status" value="1"/>
</dbReference>
<dbReference type="GO" id="GO:0012505">
    <property type="term" value="C:endomembrane system"/>
    <property type="evidence" value="ECO:0007669"/>
    <property type="project" value="UniProtKB-SubCell"/>
</dbReference>
<evidence type="ECO:0000256" key="7">
    <source>
        <dbReference type="ARBA" id="ARBA00046464"/>
    </source>
</evidence>
<protein>
    <recommendedName>
        <fullName evidence="10">Tetraspanin</fullName>
    </recommendedName>
</protein>
<keyword evidence="6" id="KW-0325">Glycoprotein</keyword>
<keyword evidence="9" id="KW-1015">Disulfide bond</keyword>
<feature type="transmembrane region" description="Helical" evidence="10">
    <location>
        <begin position="12"/>
        <end position="34"/>
    </location>
</feature>
<dbReference type="PANTHER" id="PTHR19282:SF216">
    <property type="entry name" value="TETRASPANIN-1"/>
    <property type="match status" value="1"/>
</dbReference>
<evidence type="ECO:0000256" key="10">
    <source>
        <dbReference type="RuleBase" id="RU361218"/>
    </source>
</evidence>
<dbReference type="GO" id="GO:0005886">
    <property type="term" value="C:plasma membrane"/>
    <property type="evidence" value="ECO:0007669"/>
    <property type="project" value="TreeGrafter"/>
</dbReference>
<evidence type="ECO:0000256" key="3">
    <source>
        <dbReference type="ARBA" id="ARBA00022692"/>
    </source>
</evidence>
<reference evidence="11" key="1">
    <citation type="submission" date="2009-03" db="EMBL/GenBank/DDBJ databases">
        <title>Osmerus mordax full-length cDNAs.</title>
        <authorList>
            <person name="von Schalburg K."/>
            <person name="Leong J."/>
            <person name="Cooper G."/>
            <person name="Davidson W.S."/>
            <person name="Koop B.F."/>
        </authorList>
    </citation>
    <scope>NUCLEOTIDE SEQUENCE</scope>
    <source>
        <tissue evidence="11">Brain</tissue>
    </source>
</reference>
<dbReference type="AlphaFoldDB" id="C1BLP0"/>
<keyword evidence="4 10" id="KW-1133">Transmembrane helix</keyword>
<evidence type="ECO:0000256" key="5">
    <source>
        <dbReference type="ARBA" id="ARBA00023136"/>
    </source>
</evidence>
<comment type="similarity">
    <text evidence="2 10">Belongs to the tetraspanin (TM4SF) family.</text>
</comment>
<dbReference type="EMBL" id="BT075519">
    <property type="protein sequence ID" value="ACO09943.1"/>
    <property type="molecule type" value="mRNA"/>
</dbReference>
<evidence type="ECO:0000256" key="9">
    <source>
        <dbReference type="PIRSR" id="PIRSR002419-1"/>
    </source>
</evidence>
<gene>
    <name evidence="11" type="primary">CD9</name>
</gene>
<feature type="transmembrane region" description="Helical" evidence="10">
    <location>
        <begin position="86"/>
        <end position="110"/>
    </location>
</feature>
<dbReference type="PRINTS" id="PR00259">
    <property type="entry name" value="TMFOUR"/>
</dbReference>
<dbReference type="InterPro" id="IPR000301">
    <property type="entry name" value="Tetraspanin_animals"/>
</dbReference>
<evidence type="ECO:0000256" key="8">
    <source>
        <dbReference type="ARBA" id="ARBA00054958"/>
    </source>
</evidence>
<dbReference type="PIRSF" id="PIRSF002419">
    <property type="entry name" value="Tetraspanin"/>
    <property type="match status" value="1"/>
</dbReference>
<organism evidence="11">
    <name type="scientific">Osmerus mordax</name>
    <name type="common">Rainbow smelt</name>
    <name type="synonym">Atherina mordax</name>
    <dbReference type="NCBI Taxonomy" id="8014"/>
    <lineage>
        <taxon>Eukaryota</taxon>
        <taxon>Metazoa</taxon>
        <taxon>Chordata</taxon>
        <taxon>Craniata</taxon>
        <taxon>Vertebrata</taxon>
        <taxon>Euteleostomi</taxon>
        <taxon>Actinopterygii</taxon>
        <taxon>Neopterygii</taxon>
        <taxon>Teleostei</taxon>
        <taxon>Stomiati</taxon>
        <taxon>Osmeriformes</taxon>
        <taxon>Osmeridae</taxon>
        <taxon>Osmerus</taxon>
    </lineage>
</organism>
<dbReference type="InterPro" id="IPR008952">
    <property type="entry name" value="Tetraspanin_EC2_sf"/>
</dbReference>
<evidence type="ECO:0000256" key="4">
    <source>
        <dbReference type="ARBA" id="ARBA00022989"/>
    </source>
</evidence>
<name>C1BLP0_OSMMO</name>
<dbReference type="PANTHER" id="PTHR19282">
    <property type="entry name" value="TETRASPANIN"/>
    <property type="match status" value="1"/>
</dbReference>
<dbReference type="Gene3D" id="1.10.1450.10">
    <property type="entry name" value="Tetraspanin"/>
    <property type="match status" value="1"/>
</dbReference>
<keyword evidence="5 10" id="KW-0472">Membrane</keyword>
<sequence length="270" mass="29107">MALDLCGQLCKVILIIFNIVFALLGAAMLGLGLWLRFGANTQGLFNVNFNTQQFVIGVMVLIVLGAVILVVAVFGDYGACNESRGALTVFAIFLSIVCGLVIGAGVIAFIRSDEVGQQMAMFYTTVYAKYLNMGGDPSMTVTLTVMQNWFQCCGLVGALDIMVKKTCPDHSFTEFFTMPACPPAIVDLFKDKAPLVLGLFLGTAALLLLALGCSFQLRKEIKRSRTPSPSYMILSTSTNLPSTTHPDPDPHQYQDPVVFPPLTLATSADV</sequence>
<feature type="transmembrane region" description="Helical" evidence="10">
    <location>
        <begin position="54"/>
        <end position="74"/>
    </location>
</feature>
<feature type="transmembrane region" description="Helical" evidence="10">
    <location>
        <begin position="195"/>
        <end position="215"/>
    </location>
</feature>
<feature type="disulfide bond" evidence="9">
    <location>
        <begin position="153"/>
        <end position="167"/>
    </location>
</feature>
<comment type="subunit">
    <text evidence="7">Interacts with SLC19A2. Interacts with NTRK1/TRKA.</text>
</comment>
<proteinExistence type="evidence at transcript level"/>
<dbReference type="InterPro" id="IPR018499">
    <property type="entry name" value="Tetraspanin/Peripherin"/>
</dbReference>